<dbReference type="EMBL" id="VYXQ01000051">
    <property type="protein sequence ID" value="KAA9349519.1"/>
    <property type="molecule type" value="Genomic_DNA"/>
</dbReference>
<organism evidence="1 2">
    <name type="scientific">Ochrobactrum quorumnocens</name>
    <dbReference type="NCBI Taxonomy" id="271865"/>
    <lineage>
        <taxon>Bacteria</taxon>
        <taxon>Pseudomonadati</taxon>
        <taxon>Pseudomonadota</taxon>
        <taxon>Alphaproteobacteria</taxon>
        <taxon>Hyphomicrobiales</taxon>
        <taxon>Brucellaceae</taxon>
        <taxon>Brucella/Ochrobactrum group</taxon>
        <taxon>Ochrobactrum</taxon>
    </lineage>
</organism>
<keyword evidence="2" id="KW-1185">Reference proteome</keyword>
<evidence type="ECO:0008006" key="3">
    <source>
        <dbReference type="Google" id="ProtNLM"/>
    </source>
</evidence>
<gene>
    <name evidence="1" type="ORF">F3W84_23590</name>
</gene>
<accession>A0A5N1JFK1</accession>
<sequence length="138" mass="15281">MLHTIEIGTPAAVVFSQYQNVSSWPLWDDECQAVDLPDGLRVGSKGWLKPKKGPKAKIVVSAYSENKLFVVESKLPLCVMSFGHQLDAVGEKTVAMHWVRFDGPLSFLFRWLIGRQINATLPGTLRGLKAISERAETG</sequence>
<dbReference type="RefSeq" id="WP_151096157.1">
    <property type="nucleotide sequence ID" value="NZ_VYXQ01000051.1"/>
</dbReference>
<protein>
    <recommendedName>
        <fullName evidence="3">Polyketide cyclase / dehydrase and lipid transport family protein</fullName>
    </recommendedName>
</protein>
<name>A0A5N1JFK1_9HYPH</name>
<evidence type="ECO:0000313" key="2">
    <source>
        <dbReference type="Proteomes" id="UP000327108"/>
    </source>
</evidence>
<dbReference type="Proteomes" id="UP000327108">
    <property type="component" value="Unassembled WGS sequence"/>
</dbReference>
<proteinExistence type="predicted"/>
<reference evidence="1 2" key="1">
    <citation type="submission" date="2019-09" db="EMBL/GenBank/DDBJ databases">
        <title>Biological control of the noxious weed angled onion (Allium triquetrum) thwarted by endophytic bacteria in Victoria, Australia.</title>
        <authorList>
            <person name="Tehranchian P."/>
            <person name="Adair R.J."/>
            <person name="Van T.H."/>
            <person name="Morrison P.D."/>
            <person name="Williams H."/>
            <person name="Lawrie A.C."/>
        </authorList>
    </citation>
    <scope>NUCLEOTIDE SEQUENCE [LARGE SCALE GENOMIC DNA]</scope>
    <source>
        <strain evidence="1 2">RPTAtOch1</strain>
    </source>
</reference>
<dbReference type="AlphaFoldDB" id="A0A5N1JFK1"/>
<comment type="caution">
    <text evidence="1">The sequence shown here is derived from an EMBL/GenBank/DDBJ whole genome shotgun (WGS) entry which is preliminary data.</text>
</comment>
<evidence type="ECO:0000313" key="1">
    <source>
        <dbReference type="EMBL" id="KAA9349519.1"/>
    </source>
</evidence>
<dbReference type="Gene3D" id="3.30.530.20">
    <property type="match status" value="1"/>
</dbReference>
<dbReference type="SUPFAM" id="SSF55961">
    <property type="entry name" value="Bet v1-like"/>
    <property type="match status" value="1"/>
</dbReference>
<dbReference type="InterPro" id="IPR023393">
    <property type="entry name" value="START-like_dom_sf"/>
</dbReference>